<evidence type="ECO:0000259" key="1">
    <source>
        <dbReference type="Pfam" id="PF22936"/>
    </source>
</evidence>
<dbReference type="AlphaFoldDB" id="A0A371H7N7"/>
<keyword evidence="3" id="KW-1185">Reference proteome</keyword>
<organism evidence="2 3">
    <name type="scientific">Mucuna pruriens</name>
    <name type="common">Velvet bean</name>
    <name type="synonym">Dolichos pruriens</name>
    <dbReference type="NCBI Taxonomy" id="157652"/>
    <lineage>
        <taxon>Eukaryota</taxon>
        <taxon>Viridiplantae</taxon>
        <taxon>Streptophyta</taxon>
        <taxon>Embryophyta</taxon>
        <taxon>Tracheophyta</taxon>
        <taxon>Spermatophyta</taxon>
        <taxon>Magnoliopsida</taxon>
        <taxon>eudicotyledons</taxon>
        <taxon>Gunneridae</taxon>
        <taxon>Pentapetalae</taxon>
        <taxon>rosids</taxon>
        <taxon>fabids</taxon>
        <taxon>Fabales</taxon>
        <taxon>Fabaceae</taxon>
        <taxon>Papilionoideae</taxon>
        <taxon>50 kb inversion clade</taxon>
        <taxon>NPAAA clade</taxon>
        <taxon>indigoferoid/millettioid clade</taxon>
        <taxon>Phaseoleae</taxon>
        <taxon>Mucuna</taxon>
    </lineage>
</organism>
<protein>
    <recommendedName>
        <fullName evidence="1">Retrovirus-related Pol polyprotein from transposon TNT 1-94-like beta-barrel domain-containing protein</fullName>
    </recommendedName>
</protein>
<dbReference type="InterPro" id="IPR054722">
    <property type="entry name" value="PolX-like_BBD"/>
</dbReference>
<evidence type="ECO:0000313" key="2">
    <source>
        <dbReference type="EMBL" id="RDX98797.1"/>
    </source>
</evidence>
<comment type="caution">
    <text evidence="2">The sequence shown here is derived from an EMBL/GenBank/DDBJ whole genome shotgun (WGS) entry which is preliminary data.</text>
</comment>
<proteinExistence type="predicted"/>
<feature type="domain" description="Retrovirus-related Pol polyprotein from transposon TNT 1-94-like beta-barrel" evidence="1">
    <location>
        <begin position="5"/>
        <end position="78"/>
    </location>
</feature>
<sequence>MFFLYLDTGCSNYMTGNRDWLVDFNPNVTTSVRFADNSTNLVEGIGKNGKTAFMHDVLYIPSMKNNLLSLGQLLEKGFTMVMQANHIKNFDDKQRLVLKAQLSRNRTFKVNLSTIAIQYLSTVNTRR</sequence>
<gene>
    <name evidence="2" type="ORF">CR513_18245</name>
</gene>
<reference evidence="2" key="1">
    <citation type="submission" date="2018-05" db="EMBL/GenBank/DDBJ databases">
        <title>Draft genome of Mucuna pruriens seed.</title>
        <authorList>
            <person name="Nnadi N.E."/>
            <person name="Vos R."/>
            <person name="Hasami M.H."/>
            <person name="Devisetty U.K."/>
            <person name="Aguiy J.C."/>
        </authorList>
    </citation>
    <scope>NUCLEOTIDE SEQUENCE [LARGE SCALE GENOMIC DNA]</scope>
    <source>
        <strain evidence="2">JCA_2017</strain>
    </source>
</reference>
<dbReference type="EMBL" id="QJKJ01003373">
    <property type="protein sequence ID" value="RDX98797.1"/>
    <property type="molecule type" value="Genomic_DNA"/>
</dbReference>
<dbReference type="Proteomes" id="UP000257109">
    <property type="component" value="Unassembled WGS sequence"/>
</dbReference>
<dbReference type="Pfam" id="PF22936">
    <property type="entry name" value="Pol_BBD"/>
    <property type="match status" value="1"/>
</dbReference>
<dbReference type="OrthoDB" id="2015125at2759"/>
<name>A0A371H7N7_MUCPR</name>
<feature type="non-terminal residue" evidence="2">
    <location>
        <position position="1"/>
    </location>
</feature>
<accession>A0A371H7N7</accession>
<evidence type="ECO:0000313" key="3">
    <source>
        <dbReference type="Proteomes" id="UP000257109"/>
    </source>
</evidence>